<keyword evidence="9 13" id="KW-1133">Transmembrane helix</keyword>
<evidence type="ECO:0000256" key="13">
    <source>
        <dbReference type="SAM" id="Phobius"/>
    </source>
</evidence>
<keyword evidence="5" id="KW-0813">Transport</keyword>
<dbReference type="InterPro" id="IPR048279">
    <property type="entry name" value="MdtK-like"/>
</dbReference>
<dbReference type="STRING" id="1122155.SAMN02745158_03073"/>
<feature type="transmembrane region" description="Helical" evidence="13">
    <location>
        <begin position="384"/>
        <end position="404"/>
    </location>
</feature>
<comment type="function">
    <text evidence="1">Multidrug efflux pump.</text>
</comment>
<feature type="transmembrane region" description="Helical" evidence="13">
    <location>
        <begin position="132"/>
        <end position="155"/>
    </location>
</feature>
<feature type="transmembrane region" description="Helical" evidence="13">
    <location>
        <begin position="90"/>
        <end position="112"/>
    </location>
</feature>
<dbReference type="CDD" id="cd13138">
    <property type="entry name" value="MATE_yoeA_like"/>
    <property type="match status" value="1"/>
</dbReference>
<keyword evidence="11 13" id="KW-0472">Membrane</keyword>
<dbReference type="Pfam" id="PF01554">
    <property type="entry name" value="MatE"/>
    <property type="match status" value="2"/>
</dbReference>
<proteinExistence type="inferred from homology"/>
<reference evidence="14 15" key="1">
    <citation type="submission" date="2016-11" db="EMBL/GenBank/DDBJ databases">
        <authorList>
            <person name="Jaros S."/>
            <person name="Januszkiewicz K."/>
            <person name="Wedrychowicz H."/>
        </authorList>
    </citation>
    <scope>NUCLEOTIDE SEQUENCE [LARGE SCALE GENOMIC DNA]</scope>
    <source>
        <strain evidence="14 15">DSM 17459</strain>
    </source>
</reference>
<keyword evidence="10" id="KW-0406">Ion transport</keyword>
<dbReference type="InterPro" id="IPR050222">
    <property type="entry name" value="MATE_MdtK"/>
</dbReference>
<evidence type="ECO:0000256" key="3">
    <source>
        <dbReference type="ARBA" id="ARBA00010199"/>
    </source>
</evidence>
<evidence type="ECO:0000256" key="7">
    <source>
        <dbReference type="ARBA" id="ARBA00022475"/>
    </source>
</evidence>
<name>A0A1M5A6R2_9CLOT</name>
<gene>
    <name evidence="14" type="ORF">SAMN02745158_03073</name>
</gene>
<feature type="transmembrane region" description="Helical" evidence="13">
    <location>
        <begin position="410"/>
        <end position="432"/>
    </location>
</feature>
<evidence type="ECO:0000256" key="6">
    <source>
        <dbReference type="ARBA" id="ARBA00022449"/>
    </source>
</evidence>
<feature type="transmembrane region" description="Helical" evidence="13">
    <location>
        <begin position="167"/>
        <end position="187"/>
    </location>
</feature>
<organism evidence="14 15">
    <name type="scientific">Lactonifactor longoviformis DSM 17459</name>
    <dbReference type="NCBI Taxonomy" id="1122155"/>
    <lineage>
        <taxon>Bacteria</taxon>
        <taxon>Bacillati</taxon>
        <taxon>Bacillota</taxon>
        <taxon>Clostridia</taxon>
        <taxon>Eubacteriales</taxon>
        <taxon>Clostridiaceae</taxon>
        <taxon>Lactonifactor</taxon>
    </lineage>
</organism>
<dbReference type="InterPro" id="IPR002528">
    <property type="entry name" value="MATE_fam"/>
</dbReference>
<sequence>MTRKIDFINGNTKKCLMAMVLPMIAAMFLNMAYNLVDSLWIGNLLGETAYAALTNSTPLILLLTSVAMGATNGISILLSQAIGSKDNKKIESLIATSFAVAIIFSLILTAIFELSLPAILQIMNTPTETYEMAYNYLSIYLLGYLAVYLFLYFTAVLRSFGNAMFQMISMLVSTILNAVLDPIFIHFFGFHGAAIATLISQSICLAFMICYLKKKRLFNMRLNLFDKAFILPLIQKAVPAIVQQSIPAISTTFLTALISSYSITAIAAYGITGKLETILFYPAMALNMVLTTIIGQCVGGKRTDRVKDYLKCALKYGSLFLFLLSAIIVSSSKYLSMLFVRSSDVASIVSGYFLIVGIGYILNTITNCFLGMLNGLGQPSKSMLLMIFYYIIVRMPLAYLFSYLGLRLNGIWIAVLISHICAAIAAMLFSMLQLKRKTTIS</sequence>
<dbReference type="AlphaFoldDB" id="A0A1M5A6R2"/>
<feature type="transmembrane region" description="Helical" evidence="13">
    <location>
        <begin position="193"/>
        <end position="212"/>
    </location>
</feature>
<comment type="similarity">
    <text evidence="3">Belongs to the multi antimicrobial extrusion (MATE) (TC 2.A.66.1) family.</text>
</comment>
<evidence type="ECO:0000256" key="12">
    <source>
        <dbReference type="ARBA" id="ARBA00031636"/>
    </source>
</evidence>
<keyword evidence="8 13" id="KW-0812">Transmembrane</keyword>
<evidence type="ECO:0000256" key="2">
    <source>
        <dbReference type="ARBA" id="ARBA00004651"/>
    </source>
</evidence>
<dbReference type="GO" id="GO:0015297">
    <property type="term" value="F:antiporter activity"/>
    <property type="evidence" value="ECO:0007669"/>
    <property type="project" value="UniProtKB-KW"/>
</dbReference>
<dbReference type="PIRSF" id="PIRSF006603">
    <property type="entry name" value="DinF"/>
    <property type="match status" value="1"/>
</dbReference>
<evidence type="ECO:0000256" key="8">
    <source>
        <dbReference type="ARBA" id="ARBA00022692"/>
    </source>
</evidence>
<feature type="transmembrane region" description="Helical" evidence="13">
    <location>
        <begin position="56"/>
        <end position="78"/>
    </location>
</feature>
<dbReference type="PANTHER" id="PTHR43298:SF2">
    <property type="entry name" value="FMN_FAD EXPORTER YEEO-RELATED"/>
    <property type="match status" value="1"/>
</dbReference>
<evidence type="ECO:0000256" key="10">
    <source>
        <dbReference type="ARBA" id="ARBA00023065"/>
    </source>
</evidence>
<evidence type="ECO:0000256" key="9">
    <source>
        <dbReference type="ARBA" id="ARBA00022989"/>
    </source>
</evidence>
<keyword evidence="6" id="KW-0050">Antiport</keyword>
<evidence type="ECO:0000313" key="15">
    <source>
        <dbReference type="Proteomes" id="UP000184245"/>
    </source>
</evidence>
<feature type="transmembrane region" description="Helical" evidence="13">
    <location>
        <begin position="253"/>
        <end position="272"/>
    </location>
</feature>
<dbReference type="PANTHER" id="PTHR43298">
    <property type="entry name" value="MULTIDRUG RESISTANCE PROTEIN NORM-RELATED"/>
    <property type="match status" value="1"/>
</dbReference>
<dbReference type="RefSeq" id="WP_072853294.1">
    <property type="nucleotide sequence ID" value="NZ_FQVI01000018.1"/>
</dbReference>
<accession>A0A1M5A6R2</accession>
<evidence type="ECO:0000256" key="5">
    <source>
        <dbReference type="ARBA" id="ARBA00022448"/>
    </source>
</evidence>
<evidence type="ECO:0000256" key="11">
    <source>
        <dbReference type="ARBA" id="ARBA00023136"/>
    </source>
</evidence>
<dbReference type="EMBL" id="FQVI01000018">
    <property type="protein sequence ID" value="SHF25993.1"/>
    <property type="molecule type" value="Genomic_DNA"/>
</dbReference>
<evidence type="ECO:0000313" key="14">
    <source>
        <dbReference type="EMBL" id="SHF25993.1"/>
    </source>
</evidence>
<protein>
    <recommendedName>
        <fullName evidence="4">Probable multidrug resistance protein NorM</fullName>
    </recommendedName>
    <alternativeName>
        <fullName evidence="12">Multidrug-efflux transporter</fullName>
    </alternativeName>
</protein>
<evidence type="ECO:0000256" key="4">
    <source>
        <dbReference type="ARBA" id="ARBA00020268"/>
    </source>
</evidence>
<dbReference type="Proteomes" id="UP000184245">
    <property type="component" value="Unassembled WGS sequence"/>
</dbReference>
<feature type="transmembrane region" description="Helical" evidence="13">
    <location>
        <begin position="352"/>
        <end position="372"/>
    </location>
</feature>
<dbReference type="GO" id="GO:0005886">
    <property type="term" value="C:plasma membrane"/>
    <property type="evidence" value="ECO:0007669"/>
    <property type="project" value="UniProtKB-SubCell"/>
</dbReference>
<dbReference type="OrthoDB" id="9776324at2"/>
<keyword evidence="15" id="KW-1185">Reference proteome</keyword>
<feature type="transmembrane region" description="Helical" evidence="13">
    <location>
        <begin position="16"/>
        <end position="36"/>
    </location>
</feature>
<dbReference type="GO" id="GO:0042910">
    <property type="term" value="F:xenobiotic transmembrane transporter activity"/>
    <property type="evidence" value="ECO:0007669"/>
    <property type="project" value="InterPro"/>
</dbReference>
<keyword evidence="7" id="KW-1003">Cell membrane</keyword>
<feature type="transmembrane region" description="Helical" evidence="13">
    <location>
        <begin position="278"/>
        <end position="298"/>
    </location>
</feature>
<evidence type="ECO:0000256" key="1">
    <source>
        <dbReference type="ARBA" id="ARBA00003408"/>
    </source>
</evidence>
<dbReference type="NCBIfam" id="TIGR00797">
    <property type="entry name" value="matE"/>
    <property type="match status" value="1"/>
</dbReference>
<comment type="subcellular location">
    <subcellularLocation>
        <location evidence="2">Cell membrane</location>
        <topology evidence="2">Multi-pass membrane protein</topology>
    </subcellularLocation>
</comment>
<dbReference type="GO" id="GO:0006811">
    <property type="term" value="P:monoatomic ion transport"/>
    <property type="evidence" value="ECO:0007669"/>
    <property type="project" value="UniProtKB-KW"/>
</dbReference>